<feature type="chain" id="PRO_5015695092" evidence="1">
    <location>
        <begin position="22"/>
        <end position="111"/>
    </location>
</feature>
<evidence type="ECO:0000313" key="2">
    <source>
        <dbReference type="EMBL" id="AVI49816.1"/>
    </source>
</evidence>
<evidence type="ECO:0000313" key="3">
    <source>
        <dbReference type="Proteomes" id="UP000238442"/>
    </source>
</evidence>
<dbReference type="EMBL" id="CP027062">
    <property type="protein sequence ID" value="AVI49816.1"/>
    <property type="molecule type" value="Genomic_DNA"/>
</dbReference>
<accession>A0A2S0HT29</accession>
<evidence type="ECO:0000256" key="1">
    <source>
        <dbReference type="SAM" id="SignalP"/>
    </source>
</evidence>
<dbReference type="AlphaFoldDB" id="A0A2S0HT29"/>
<keyword evidence="3" id="KW-1185">Reference proteome</keyword>
<dbReference type="RefSeq" id="WP_105214127.1">
    <property type="nucleotide sequence ID" value="NZ_CP027062.1"/>
</dbReference>
<dbReference type="KEGG" id="aue:C5O00_01000"/>
<organism evidence="2 3">
    <name type="scientific">Pukyongia salina</name>
    <dbReference type="NCBI Taxonomy" id="2094025"/>
    <lineage>
        <taxon>Bacteria</taxon>
        <taxon>Pseudomonadati</taxon>
        <taxon>Bacteroidota</taxon>
        <taxon>Flavobacteriia</taxon>
        <taxon>Flavobacteriales</taxon>
        <taxon>Flavobacteriaceae</taxon>
        <taxon>Pukyongia</taxon>
    </lineage>
</organism>
<protein>
    <submittedName>
        <fullName evidence="2">Uncharacterized protein</fullName>
    </submittedName>
</protein>
<dbReference type="Proteomes" id="UP000238442">
    <property type="component" value="Chromosome"/>
</dbReference>
<dbReference type="OrthoDB" id="1376285at2"/>
<gene>
    <name evidence="2" type="ORF">C5O00_01000</name>
</gene>
<proteinExistence type="predicted"/>
<sequence length="111" mass="12395">MKRFKLFLLALGLVASTTAFAANPAPIKEGSTTSKELKKLLQNPEFIVEHDMEAQVLFTLTAENEIVVLSVATEDPEVVSYVKSRLNYQVLKSELVQGKQYVIPLKIKSEK</sequence>
<feature type="signal peptide" evidence="1">
    <location>
        <begin position="1"/>
        <end position="21"/>
    </location>
</feature>
<keyword evidence="1" id="KW-0732">Signal</keyword>
<reference evidence="2 3" key="1">
    <citation type="submission" date="2018-02" db="EMBL/GenBank/DDBJ databases">
        <title>Genomic analysis of the strain RR4-38 isolated from a seawater recirculating aquaculture system.</title>
        <authorList>
            <person name="Kim Y.-S."/>
            <person name="Jang Y.H."/>
            <person name="Kim K.-H."/>
        </authorList>
    </citation>
    <scope>NUCLEOTIDE SEQUENCE [LARGE SCALE GENOMIC DNA]</scope>
    <source>
        <strain evidence="2 3">RR4-38</strain>
    </source>
</reference>
<name>A0A2S0HT29_9FLAO</name>